<name>A0ABR5JYV5_9BACI</name>
<evidence type="ECO:0000313" key="3">
    <source>
        <dbReference type="EMBL" id="KOS67835.1"/>
    </source>
</evidence>
<dbReference type="NCBIfam" id="TIGR03558">
    <property type="entry name" value="oxido_grp_1"/>
    <property type="match status" value="1"/>
</dbReference>
<dbReference type="InterPro" id="IPR036661">
    <property type="entry name" value="Luciferase-like_sf"/>
</dbReference>
<dbReference type="InterPro" id="IPR050766">
    <property type="entry name" value="Bact_Lucif_Oxidored"/>
</dbReference>
<proteinExistence type="predicted"/>
<dbReference type="InterPro" id="IPR011251">
    <property type="entry name" value="Luciferase-like_dom"/>
</dbReference>
<comment type="caution">
    <text evidence="3">The sequence shown here is derived from an EMBL/GenBank/DDBJ whole genome shotgun (WGS) entry which is preliminary data.</text>
</comment>
<evidence type="ECO:0000259" key="2">
    <source>
        <dbReference type="Pfam" id="PF00296"/>
    </source>
</evidence>
<feature type="domain" description="Luciferase-like" evidence="2">
    <location>
        <begin position="18"/>
        <end position="309"/>
    </location>
</feature>
<keyword evidence="4" id="KW-1185">Reference proteome</keyword>
<organism evidence="3 4">
    <name type="scientific">Lysinibacillus contaminans</name>
    <dbReference type="NCBI Taxonomy" id="1293441"/>
    <lineage>
        <taxon>Bacteria</taxon>
        <taxon>Bacillati</taxon>
        <taxon>Bacillota</taxon>
        <taxon>Bacilli</taxon>
        <taxon>Bacillales</taxon>
        <taxon>Bacillaceae</taxon>
        <taxon>Lysinibacillus</taxon>
    </lineage>
</organism>
<dbReference type="Gene3D" id="3.20.20.30">
    <property type="entry name" value="Luciferase-like domain"/>
    <property type="match status" value="1"/>
</dbReference>
<dbReference type="EMBL" id="LGRV01000003">
    <property type="protein sequence ID" value="KOS67835.1"/>
    <property type="molecule type" value="Genomic_DNA"/>
</dbReference>
<evidence type="ECO:0000313" key="4">
    <source>
        <dbReference type="Proteomes" id="UP000050668"/>
    </source>
</evidence>
<dbReference type="PANTHER" id="PTHR30137">
    <property type="entry name" value="LUCIFERASE-LIKE MONOOXYGENASE"/>
    <property type="match status" value="1"/>
</dbReference>
<dbReference type="Proteomes" id="UP000050668">
    <property type="component" value="Unassembled WGS sequence"/>
</dbReference>
<gene>
    <name evidence="3" type="ORF">AEA09_04210</name>
</gene>
<reference evidence="4" key="1">
    <citation type="submission" date="2015-07" db="EMBL/GenBank/DDBJ databases">
        <title>Fjat-14205 dsm 2895.</title>
        <authorList>
            <person name="Liu B."/>
            <person name="Wang J."/>
            <person name="Zhu Y."/>
            <person name="Liu G."/>
            <person name="Chen Q."/>
            <person name="Chen Z."/>
            <person name="Lan J."/>
            <person name="Che J."/>
            <person name="Ge C."/>
            <person name="Shi H."/>
            <person name="Pan Z."/>
            <person name="Liu X."/>
        </authorList>
    </citation>
    <scope>NUCLEOTIDE SEQUENCE [LARGE SCALE GENOMIC DNA]</scope>
    <source>
        <strain evidence="4">DSM 25560</strain>
    </source>
</reference>
<dbReference type="PANTHER" id="PTHR30137:SF6">
    <property type="entry name" value="LUCIFERASE-LIKE MONOOXYGENASE"/>
    <property type="match status" value="1"/>
</dbReference>
<evidence type="ECO:0000256" key="1">
    <source>
        <dbReference type="ARBA" id="ARBA00007789"/>
    </source>
</evidence>
<sequence length="336" mass="37039">MGRIKLSILDIGMMLQDQTATEALAHTVRFVQLAEELGYTRYWFAEHHNAGNQISPSPALLIAHAAAHTKTIRVGAGGIMLPNHSPLKVAEDFALLAAMHPGRIDLGIGRAPGTDGLTALALRRSREAVYQYDFPENLDELLHYFQRDFPPEHPFARINFSPSSELPNIFMLGSSNGGVQFAANKGLGFAFAAHMAPDIAVSTLRHYKETFQPSNWFAAPHGIYSISIITAETEEEAHYLARPAQLFWARIFSGTPIGNFPTLEEAHAHTFTLAEEHAATRMKNAMLFGTPVQIAEQLERVTVEAGVDEVMVLSFYPTVESRVNGTRLLAESFSLK</sequence>
<dbReference type="RefSeq" id="WP_053582647.1">
    <property type="nucleotide sequence ID" value="NZ_LGRV01000003.1"/>
</dbReference>
<comment type="similarity">
    <text evidence="1">To bacterial alkanal monooxygenase alpha and beta chains.</text>
</comment>
<dbReference type="InterPro" id="IPR019949">
    <property type="entry name" value="CmoO-like"/>
</dbReference>
<dbReference type="Pfam" id="PF00296">
    <property type="entry name" value="Bac_luciferase"/>
    <property type="match status" value="1"/>
</dbReference>
<dbReference type="SUPFAM" id="SSF51679">
    <property type="entry name" value="Bacterial luciferase-like"/>
    <property type="match status" value="1"/>
</dbReference>
<protein>
    <submittedName>
        <fullName evidence="3">Luciferase</fullName>
    </submittedName>
</protein>
<accession>A0ABR5JYV5</accession>